<keyword evidence="5" id="KW-0288">FMN</keyword>
<evidence type="ECO:0000256" key="2">
    <source>
        <dbReference type="ARBA" id="ARBA00009881"/>
    </source>
</evidence>
<gene>
    <name evidence="11" type="ORF">DF037_01650</name>
</gene>
<dbReference type="InterPro" id="IPR004136">
    <property type="entry name" value="NMO"/>
</dbReference>
<evidence type="ECO:0000256" key="8">
    <source>
        <dbReference type="ARBA" id="ARBA00031155"/>
    </source>
</evidence>
<evidence type="ECO:0000256" key="3">
    <source>
        <dbReference type="ARBA" id="ARBA00022575"/>
    </source>
</evidence>
<name>A0A3N8SZG6_9BURK</name>
<dbReference type="SUPFAM" id="SSF51412">
    <property type="entry name" value="Inosine monophosphate dehydrogenase (IMPDH)"/>
    <property type="match status" value="1"/>
</dbReference>
<comment type="caution">
    <text evidence="11">The sequence shown here is derived from an EMBL/GenBank/DDBJ whole genome shotgun (WGS) entry which is preliminary data.</text>
</comment>
<keyword evidence="6" id="KW-0560">Oxidoreductase</keyword>
<sequence>MSTGRSPVSRAAVRITMFSIVRCGARVKANGAPSFTSLTDFIPARDSPRARSTRTFGYAGTTRSGSGRHGGRTAAARIIRMPCACSTPSRSTATKSSGTAASSGRPSSRAPRRSCTTKAGRHRRIAADCRRRTQARHRLNRQHTQELAVGIQHLHGSVCDLLGIRYPICLAGMGSQGRATPPALVAAVSNAGGLGVIGGAGLDAEQLRRAIRDTRKLTRAPIGVNLILPARGGAGATKSRSEIRQEIEREYPQYYAFVKDLAERTFGFPFVPVGDDVPVSLAATADAARYKGDGGRRGLLTEQMEVLLEEDVQVFVGSLGGLDDYAARAHARGMTVFGVAVGVDQASAYETEGADVIVAQGAEAGGHTGRVGRRELVRQIRSSVRLPVLAGGGIGDGSAIAEAIRDGAAGVWIGTAFLLADECAIPQVHKAQIAAGREGEFDADRIYSGTRMRGYRNAAIRAWEAAGLKPLPSPYQKVLMDDFNASAAQAGRWDVHSNPSGAVAAALHRCAPAREIFEALVAEAESAFRRD</sequence>
<dbReference type="Pfam" id="PF03060">
    <property type="entry name" value="NMO"/>
    <property type="match status" value="1"/>
</dbReference>
<dbReference type="CDD" id="cd04730">
    <property type="entry name" value="NPD_like"/>
    <property type="match status" value="1"/>
</dbReference>
<evidence type="ECO:0000313" key="12">
    <source>
        <dbReference type="Proteomes" id="UP000269271"/>
    </source>
</evidence>
<evidence type="ECO:0000256" key="5">
    <source>
        <dbReference type="ARBA" id="ARBA00022643"/>
    </source>
</evidence>
<keyword evidence="7 11" id="KW-0503">Monooxygenase</keyword>
<feature type="compositionally biased region" description="Low complexity" evidence="10">
    <location>
        <begin position="89"/>
        <end position="109"/>
    </location>
</feature>
<proteinExistence type="inferred from homology"/>
<evidence type="ECO:0000256" key="1">
    <source>
        <dbReference type="ARBA" id="ARBA00001917"/>
    </source>
</evidence>
<dbReference type="PANTHER" id="PTHR42747">
    <property type="entry name" value="NITRONATE MONOOXYGENASE-RELATED"/>
    <property type="match status" value="1"/>
</dbReference>
<keyword evidence="4" id="KW-0285">Flavoprotein</keyword>
<feature type="region of interest" description="Disordered" evidence="10">
    <location>
        <begin position="86"/>
        <end position="124"/>
    </location>
</feature>
<accession>A0A3N8SZG6</accession>
<comment type="cofactor">
    <cofactor evidence="1">
        <name>FMN</name>
        <dbReference type="ChEBI" id="CHEBI:58210"/>
    </cofactor>
</comment>
<reference evidence="11 12" key="1">
    <citation type="submission" date="2018-08" db="EMBL/GenBank/DDBJ databases">
        <title>Comparative analysis of Burkholderia isolates from Puerto Rico.</title>
        <authorList>
            <person name="Hall C."/>
            <person name="Sahl J."/>
            <person name="Wagner D."/>
        </authorList>
    </citation>
    <scope>NUCLEOTIDE SEQUENCE [LARGE SCALE GENOMIC DNA]</scope>
    <source>
        <strain evidence="11 12">Bp9001</strain>
    </source>
</reference>
<dbReference type="PANTHER" id="PTHR42747:SF3">
    <property type="entry name" value="NITRONATE MONOOXYGENASE-RELATED"/>
    <property type="match status" value="1"/>
</dbReference>
<keyword evidence="3" id="KW-0216">Detoxification</keyword>
<dbReference type="InterPro" id="IPR013785">
    <property type="entry name" value="Aldolase_TIM"/>
</dbReference>
<organism evidence="11 12">
    <name type="scientific">Burkholderia contaminans</name>
    <dbReference type="NCBI Taxonomy" id="488447"/>
    <lineage>
        <taxon>Bacteria</taxon>
        <taxon>Pseudomonadati</taxon>
        <taxon>Pseudomonadota</taxon>
        <taxon>Betaproteobacteria</taxon>
        <taxon>Burkholderiales</taxon>
        <taxon>Burkholderiaceae</taxon>
        <taxon>Burkholderia</taxon>
        <taxon>Burkholderia cepacia complex</taxon>
    </lineage>
</organism>
<evidence type="ECO:0000313" key="11">
    <source>
        <dbReference type="EMBL" id="RQT37459.1"/>
    </source>
</evidence>
<dbReference type="Proteomes" id="UP000269271">
    <property type="component" value="Unassembled WGS sequence"/>
</dbReference>
<protein>
    <recommendedName>
        <fullName evidence="8">Propionate 3-nitronate monooxygenase</fullName>
    </recommendedName>
</protein>
<evidence type="ECO:0000256" key="6">
    <source>
        <dbReference type="ARBA" id="ARBA00023002"/>
    </source>
</evidence>
<dbReference type="GO" id="GO:0009636">
    <property type="term" value="P:response to toxic substance"/>
    <property type="evidence" value="ECO:0007669"/>
    <property type="project" value="UniProtKB-KW"/>
</dbReference>
<feature type="region of interest" description="Disordered" evidence="10">
    <location>
        <begin position="45"/>
        <end position="73"/>
    </location>
</feature>
<evidence type="ECO:0000256" key="10">
    <source>
        <dbReference type="SAM" id="MobiDB-lite"/>
    </source>
</evidence>
<evidence type="ECO:0000256" key="9">
    <source>
        <dbReference type="ARBA" id="ARBA00049401"/>
    </source>
</evidence>
<comment type="catalytic activity">
    <reaction evidence="9">
        <text>3 propionate 3-nitronate + 3 O2 + H2O = 3 3-oxopropanoate + 2 nitrate + nitrite + H2O2 + 3 H(+)</text>
        <dbReference type="Rhea" id="RHEA:57332"/>
        <dbReference type="ChEBI" id="CHEBI:15377"/>
        <dbReference type="ChEBI" id="CHEBI:15378"/>
        <dbReference type="ChEBI" id="CHEBI:15379"/>
        <dbReference type="ChEBI" id="CHEBI:16240"/>
        <dbReference type="ChEBI" id="CHEBI:16301"/>
        <dbReference type="ChEBI" id="CHEBI:17632"/>
        <dbReference type="ChEBI" id="CHEBI:33190"/>
        <dbReference type="ChEBI" id="CHEBI:136067"/>
    </reaction>
</comment>
<dbReference type="Gene3D" id="3.20.20.70">
    <property type="entry name" value="Aldolase class I"/>
    <property type="match status" value="1"/>
</dbReference>
<dbReference type="EMBL" id="QTQX01000001">
    <property type="protein sequence ID" value="RQT37459.1"/>
    <property type="molecule type" value="Genomic_DNA"/>
</dbReference>
<comment type="similarity">
    <text evidence="2">Belongs to the nitronate monooxygenase family. NMO class I subfamily.</text>
</comment>
<evidence type="ECO:0000256" key="7">
    <source>
        <dbReference type="ARBA" id="ARBA00023033"/>
    </source>
</evidence>
<dbReference type="AlphaFoldDB" id="A0A3N8SZG6"/>
<dbReference type="GO" id="GO:0018580">
    <property type="term" value="F:nitronate monooxygenase activity"/>
    <property type="evidence" value="ECO:0007669"/>
    <property type="project" value="InterPro"/>
</dbReference>
<evidence type="ECO:0000256" key="4">
    <source>
        <dbReference type="ARBA" id="ARBA00022630"/>
    </source>
</evidence>